<dbReference type="PANTHER" id="PTHR40036:SF1">
    <property type="entry name" value="MACROCIN O-METHYLTRANSFERASE"/>
    <property type="match status" value="1"/>
</dbReference>
<dbReference type="Proteomes" id="UP000092328">
    <property type="component" value="Chromosome"/>
</dbReference>
<keyword evidence="2" id="KW-1185">Reference proteome</keyword>
<dbReference type="Pfam" id="PF05711">
    <property type="entry name" value="TylF"/>
    <property type="match status" value="1"/>
</dbReference>
<proteinExistence type="predicted"/>
<gene>
    <name evidence="1" type="ORF">BHYOB78_00860</name>
</gene>
<dbReference type="AlphaFoldDB" id="A0A3B6VV71"/>
<protein>
    <recommendedName>
        <fullName evidence="3">Methyltransferase</fullName>
    </recommendedName>
</protein>
<dbReference type="KEGG" id="bhd:BHYOB78_00860"/>
<evidence type="ECO:0008006" key="3">
    <source>
        <dbReference type="Google" id="ProtNLM"/>
    </source>
</evidence>
<organism evidence="1 2">
    <name type="scientific">Brachyspira hyodysenteriae ATCC 27164</name>
    <dbReference type="NCBI Taxonomy" id="1266923"/>
    <lineage>
        <taxon>Bacteria</taxon>
        <taxon>Pseudomonadati</taxon>
        <taxon>Spirochaetota</taxon>
        <taxon>Spirochaetia</taxon>
        <taxon>Brachyspirales</taxon>
        <taxon>Brachyspiraceae</taxon>
        <taxon>Brachyspira</taxon>
    </lineage>
</organism>
<evidence type="ECO:0000313" key="1">
    <source>
        <dbReference type="EMBL" id="ANN64797.1"/>
    </source>
</evidence>
<accession>A0A3B6VV71</accession>
<sequence>MDEIVWWIPFKKLRNNIRIYLNYLIDKDNKIKITEENTEIIYNLKKEATLETIHYIKKYALNAILFDNIVNMYEHIFYNYLFQYKNTNYLFLEFGVFNGTSINRLSSIMEKNKFYGFDSFEGLPNNWEGWTFNKGYFDLSGNMPKVNDNVCLVKGYFDKTLPDFLKEHQEKIIFIHIDCDLYSSTKIIFDNIYDRIIVGTIIIFDEYFNYPNWQNHEYKAFKEFCEKYNITYEYIAISNHQQVGVIIKSI</sequence>
<dbReference type="SUPFAM" id="SSF53335">
    <property type="entry name" value="S-adenosyl-L-methionine-dependent methyltransferases"/>
    <property type="match status" value="1"/>
</dbReference>
<reference evidence="2" key="1">
    <citation type="journal article" date="2016" name="Genome Announc.">
        <title>Complete Genome Sequence of Brachyspira hyodysenteriae Type Strain B78 (ATCC 27164).</title>
        <authorList>
            <person name="Mirajkar N.S."/>
            <person name="Johnson T.J."/>
            <person name="Gebhart C.J."/>
        </authorList>
    </citation>
    <scope>NUCLEOTIDE SEQUENCE [LARGE SCALE GENOMIC DNA]</scope>
    <source>
        <strain evidence="2">B78</strain>
    </source>
</reference>
<dbReference type="PANTHER" id="PTHR40036">
    <property type="entry name" value="MACROCIN O-METHYLTRANSFERASE"/>
    <property type="match status" value="1"/>
</dbReference>
<dbReference type="InterPro" id="IPR029063">
    <property type="entry name" value="SAM-dependent_MTases_sf"/>
</dbReference>
<dbReference type="EMBL" id="CP015910">
    <property type="protein sequence ID" value="ANN64797.1"/>
    <property type="molecule type" value="Genomic_DNA"/>
</dbReference>
<name>A0A3B6VV71_BRAHO</name>
<dbReference type="Gene3D" id="3.40.50.150">
    <property type="entry name" value="Vaccinia Virus protein VP39"/>
    <property type="match status" value="1"/>
</dbReference>
<evidence type="ECO:0000313" key="2">
    <source>
        <dbReference type="Proteomes" id="UP000092328"/>
    </source>
</evidence>
<reference evidence="2" key="2">
    <citation type="journal article" date="2017" name="Genome Announc.">
        <title>Correction for Mirajkar et al., Complete Genome Sequence of Brachyspira hyodysenteriae Type Strain B78 (ATCC 27164).</title>
        <authorList>
            <person name="Mirajkar N.S."/>
            <person name="Johnson T.J."/>
            <person name="Gebhart C.J."/>
        </authorList>
    </citation>
    <scope>NUCLEOTIDE SEQUENCE [LARGE SCALE GENOMIC DNA]</scope>
    <source>
        <strain evidence="2">B78</strain>
    </source>
</reference>
<dbReference type="InterPro" id="IPR008884">
    <property type="entry name" value="TylF_MeTrfase"/>
</dbReference>